<evidence type="ECO:0000313" key="1">
    <source>
        <dbReference type="EMBL" id="GIE65121.1"/>
    </source>
</evidence>
<name>A0ABQ4B373_9ACTN</name>
<reference evidence="1 2" key="1">
    <citation type="submission" date="2021-01" db="EMBL/GenBank/DDBJ databases">
        <title>Whole genome shotgun sequence of Actinoplanes palleronii NBRC 14916.</title>
        <authorList>
            <person name="Komaki H."/>
            <person name="Tamura T."/>
        </authorList>
    </citation>
    <scope>NUCLEOTIDE SEQUENCE [LARGE SCALE GENOMIC DNA]</scope>
    <source>
        <strain evidence="1 2">NBRC 14916</strain>
    </source>
</reference>
<dbReference type="InterPro" id="IPR027417">
    <property type="entry name" value="P-loop_NTPase"/>
</dbReference>
<proteinExistence type="predicted"/>
<keyword evidence="2" id="KW-1185">Reference proteome</keyword>
<dbReference type="EMBL" id="BOMS01000015">
    <property type="protein sequence ID" value="GIE65121.1"/>
    <property type="molecule type" value="Genomic_DNA"/>
</dbReference>
<dbReference type="RefSeq" id="WP_203824193.1">
    <property type="nucleotide sequence ID" value="NZ_BAAATY010000001.1"/>
</dbReference>
<organism evidence="1 2">
    <name type="scientific">Actinoplanes palleronii</name>
    <dbReference type="NCBI Taxonomy" id="113570"/>
    <lineage>
        <taxon>Bacteria</taxon>
        <taxon>Bacillati</taxon>
        <taxon>Actinomycetota</taxon>
        <taxon>Actinomycetes</taxon>
        <taxon>Micromonosporales</taxon>
        <taxon>Micromonosporaceae</taxon>
        <taxon>Actinoplanes</taxon>
    </lineage>
</organism>
<accession>A0ABQ4B373</accession>
<dbReference type="SUPFAM" id="SSF52540">
    <property type="entry name" value="P-loop containing nucleoside triphosphate hydrolases"/>
    <property type="match status" value="1"/>
</dbReference>
<protein>
    <recommendedName>
        <fullName evidence="3">Kinase</fullName>
    </recommendedName>
</protein>
<gene>
    <name evidence="1" type="ORF">Apa02nite_012290</name>
</gene>
<dbReference type="Pfam" id="PF13671">
    <property type="entry name" value="AAA_33"/>
    <property type="match status" value="1"/>
</dbReference>
<dbReference type="Proteomes" id="UP000624709">
    <property type="component" value="Unassembled WGS sequence"/>
</dbReference>
<comment type="caution">
    <text evidence="1">The sequence shown here is derived from an EMBL/GenBank/DDBJ whole genome shotgun (WGS) entry which is preliminary data.</text>
</comment>
<sequence>MPRLIVLNGPPATGKSTLAGRYAAARPLTLNLDIDRLRDLIGGWRTDPQAGGLLARAAALAAARVHLLAGHDVIVPQLLARPAFLEQAGALAAETGASFHELVLMDTRENALRRWAVRSAAAAGSPAATGSPASARFAAERDEVAGLYDRLCDMLVSRPDAQIVHSHENEIDRTYRDVLACLPG</sequence>
<dbReference type="Gene3D" id="3.40.50.300">
    <property type="entry name" value="P-loop containing nucleotide triphosphate hydrolases"/>
    <property type="match status" value="1"/>
</dbReference>
<evidence type="ECO:0008006" key="3">
    <source>
        <dbReference type="Google" id="ProtNLM"/>
    </source>
</evidence>
<evidence type="ECO:0000313" key="2">
    <source>
        <dbReference type="Proteomes" id="UP000624709"/>
    </source>
</evidence>